<reference evidence="10 11" key="1">
    <citation type="submission" date="2018-06" db="EMBL/GenBank/DDBJ databases">
        <authorList>
            <consortium name="Pathogen Informatics"/>
            <person name="Doyle S."/>
        </authorList>
    </citation>
    <scope>NUCLEOTIDE SEQUENCE [LARGE SCALE GENOMIC DNA]</scope>
    <source>
        <strain evidence="10 11">NCTC11819</strain>
    </source>
</reference>
<feature type="binding site" evidence="4">
    <location>
        <position position="69"/>
    </location>
    <ligand>
        <name>substrate</name>
    </ligand>
</feature>
<dbReference type="GO" id="GO:0035999">
    <property type="term" value="P:tetrahydrofolate interconversion"/>
    <property type="evidence" value="ECO:0007669"/>
    <property type="project" value="TreeGrafter"/>
</dbReference>
<evidence type="ECO:0000313" key="7">
    <source>
        <dbReference type="EMBL" id="NMW64304.1"/>
    </source>
</evidence>
<dbReference type="EC" id="6.3.3.2" evidence="5"/>
<feature type="binding site" evidence="4">
    <location>
        <position position="64"/>
    </location>
    <ligand>
        <name>substrate</name>
    </ligand>
</feature>
<dbReference type="InterPro" id="IPR037171">
    <property type="entry name" value="NagB/RpiA_transferase-like"/>
</dbReference>
<evidence type="ECO:0000313" key="12">
    <source>
        <dbReference type="Proteomes" id="UP000575397"/>
    </source>
</evidence>
<dbReference type="EMBL" id="JABCUS010000003">
    <property type="protein sequence ID" value="NMX02764.1"/>
    <property type="molecule type" value="Genomic_DNA"/>
</dbReference>
<dbReference type="SUPFAM" id="SSF100950">
    <property type="entry name" value="NagB/RpiA/CoA transferase-like"/>
    <property type="match status" value="1"/>
</dbReference>
<evidence type="ECO:0000313" key="9">
    <source>
        <dbReference type="EMBL" id="NMX02764.1"/>
    </source>
</evidence>
<gene>
    <name evidence="6" type="ORF">FYZ43_06755</name>
    <name evidence="8" type="ORF">HHJ74_09210</name>
    <name evidence="9" type="ORF">HHJ77_02150</name>
    <name evidence="7" type="ORF">HHJ78_01835</name>
    <name evidence="10" type="ORF">NCTC11819_00682</name>
</gene>
<dbReference type="GO" id="GO:0005524">
    <property type="term" value="F:ATP binding"/>
    <property type="evidence" value="ECO:0007669"/>
    <property type="project" value="UniProtKB-KW"/>
</dbReference>
<dbReference type="Proteomes" id="UP001209486">
    <property type="component" value="Unassembled WGS sequence"/>
</dbReference>
<keyword evidence="5" id="KW-0479">Metal-binding</keyword>
<evidence type="ECO:0000313" key="10">
    <source>
        <dbReference type="EMBL" id="STO16129.1"/>
    </source>
</evidence>
<dbReference type="EMBL" id="VSZY01000009">
    <property type="protein sequence ID" value="MCU9969098.1"/>
    <property type="molecule type" value="Genomic_DNA"/>
</dbReference>
<organism evidence="7 13">
    <name type="scientific">Mobiluncus mulieris</name>
    <dbReference type="NCBI Taxonomy" id="2052"/>
    <lineage>
        <taxon>Bacteria</taxon>
        <taxon>Bacillati</taxon>
        <taxon>Actinomycetota</taxon>
        <taxon>Actinomycetes</taxon>
        <taxon>Actinomycetales</taxon>
        <taxon>Actinomycetaceae</taxon>
        <taxon>Mobiluncus</taxon>
    </lineage>
</organism>
<comment type="cofactor">
    <cofactor evidence="5">
        <name>Mg(2+)</name>
        <dbReference type="ChEBI" id="CHEBI:18420"/>
    </cofactor>
</comment>
<comment type="caution">
    <text evidence="7">The sequence shown here is derived from an EMBL/GenBank/DDBJ whole genome shotgun (WGS) entry which is preliminary data.</text>
</comment>
<dbReference type="OrthoDB" id="3242798at2"/>
<evidence type="ECO:0000256" key="4">
    <source>
        <dbReference type="PIRSR" id="PIRSR006806-1"/>
    </source>
</evidence>
<dbReference type="PIRSF" id="PIRSF006806">
    <property type="entry name" value="FTHF_cligase"/>
    <property type="match status" value="1"/>
</dbReference>
<protein>
    <recommendedName>
        <fullName evidence="5">5-formyltetrahydrofolate cyclo-ligase</fullName>
        <ecNumber evidence="5">6.3.3.2</ecNumber>
    </recommendedName>
</protein>
<feature type="binding site" evidence="4">
    <location>
        <begin position="148"/>
        <end position="156"/>
    </location>
    <ligand>
        <name>ATP</name>
        <dbReference type="ChEBI" id="CHEBI:30616"/>
    </ligand>
</feature>
<accession>A0A2J9KNW8</accession>
<evidence type="ECO:0000256" key="5">
    <source>
        <dbReference type="RuleBase" id="RU361279"/>
    </source>
</evidence>
<dbReference type="Proteomes" id="UP000578252">
    <property type="component" value="Unassembled WGS sequence"/>
</dbReference>
<dbReference type="PANTHER" id="PTHR23407:SF1">
    <property type="entry name" value="5-FORMYLTETRAHYDROFOLATE CYCLO-LIGASE"/>
    <property type="match status" value="1"/>
</dbReference>
<dbReference type="GO" id="GO:0030272">
    <property type="term" value="F:5-formyltetrahydrofolate cyclo-ligase activity"/>
    <property type="evidence" value="ECO:0007669"/>
    <property type="project" value="UniProtKB-EC"/>
</dbReference>
<dbReference type="EMBL" id="JABCUV010000011">
    <property type="protein sequence ID" value="NMW93855.1"/>
    <property type="molecule type" value="Genomic_DNA"/>
</dbReference>
<dbReference type="PANTHER" id="PTHR23407">
    <property type="entry name" value="ATPASE INHIBITOR/5-FORMYLTETRAHYDROFOLATE CYCLO-LIGASE"/>
    <property type="match status" value="1"/>
</dbReference>
<dbReference type="Proteomes" id="UP000255284">
    <property type="component" value="Unassembled WGS sequence"/>
</dbReference>
<evidence type="ECO:0000313" key="15">
    <source>
        <dbReference type="Proteomes" id="UP001209486"/>
    </source>
</evidence>
<evidence type="ECO:0000256" key="2">
    <source>
        <dbReference type="ARBA" id="ARBA00022741"/>
    </source>
</evidence>
<dbReference type="GeneID" id="61169242"/>
<dbReference type="Pfam" id="PF01812">
    <property type="entry name" value="5-FTHF_cyc-lig"/>
    <property type="match status" value="1"/>
</dbReference>
<dbReference type="GO" id="GO:0009396">
    <property type="term" value="P:folic acid-containing compound biosynthetic process"/>
    <property type="evidence" value="ECO:0007669"/>
    <property type="project" value="TreeGrafter"/>
</dbReference>
<evidence type="ECO:0000313" key="6">
    <source>
        <dbReference type="EMBL" id="MCU9969098.1"/>
    </source>
</evidence>
<feature type="binding site" evidence="4">
    <location>
        <begin position="20"/>
        <end position="24"/>
    </location>
    <ligand>
        <name>ATP</name>
        <dbReference type="ChEBI" id="CHEBI:30616"/>
    </ligand>
</feature>
<keyword evidence="5" id="KW-0460">Magnesium</keyword>
<dbReference type="InterPro" id="IPR002698">
    <property type="entry name" value="FTHF_cligase"/>
</dbReference>
<evidence type="ECO:0000313" key="8">
    <source>
        <dbReference type="EMBL" id="NMW93855.1"/>
    </source>
</evidence>
<dbReference type="NCBIfam" id="TIGR02727">
    <property type="entry name" value="MTHFS_bact"/>
    <property type="match status" value="1"/>
</dbReference>
<reference evidence="12 13" key="3">
    <citation type="submission" date="2020-04" db="EMBL/GenBank/DDBJ databases">
        <title>Antimicrobial susceptibility and clonality of vaginal-derived multi-drug resistant Mobiluncus isolates in China.</title>
        <authorList>
            <person name="Zhang X."/>
        </authorList>
    </citation>
    <scope>NUCLEOTIDE SEQUENCE [LARGE SCALE GENOMIC DNA]</scope>
    <source>
        <strain evidence="9 12">12</strain>
        <strain evidence="7 13">13</strain>
        <strain evidence="8 14">7</strain>
    </source>
</reference>
<dbReference type="Proteomes" id="UP000575397">
    <property type="component" value="Unassembled WGS sequence"/>
</dbReference>
<dbReference type="RefSeq" id="WP_004013306.1">
    <property type="nucleotide sequence ID" value="NZ_CAMPNB010000002.1"/>
</dbReference>
<dbReference type="Gene3D" id="3.40.50.10420">
    <property type="entry name" value="NagB/RpiA/CoA transferase-like"/>
    <property type="match status" value="1"/>
</dbReference>
<dbReference type="EMBL" id="UGGQ01000006">
    <property type="protein sequence ID" value="STO16129.1"/>
    <property type="molecule type" value="Genomic_DNA"/>
</dbReference>
<keyword evidence="2 4" id="KW-0547">Nucleotide-binding</keyword>
<dbReference type="EMBL" id="JABCUR010000001">
    <property type="protein sequence ID" value="NMW64304.1"/>
    <property type="molecule type" value="Genomic_DNA"/>
</dbReference>
<reference evidence="6 15" key="2">
    <citation type="submission" date="2019-08" db="EMBL/GenBank/DDBJ databases">
        <title>Comparison of rpoB and gyrB Sequences from Mobiluncus Species and Development of a Multiplex PCR Method for Clinical Detection of Mobiluncus curtisii and Mobiluncus mulieris.</title>
        <authorList>
            <person name="Yang L."/>
            <person name="Shen Y."/>
            <person name="Xu G."/>
            <person name="Shu L.-B."/>
            <person name="Hu J."/>
            <person name="Zhang R."/>
            <person name="Wang Y."/>
            <person name="Zhou H.-W."/>
            <person name="Zhang X."/>
        </authorList>
    </citation>
    <scope>NUCLEOTIDE SEQUENCE [LARGE SCALE GENOMIC DNA]</scope>
    <source>
        <strain evidence="6 15">M26</strain>
    </source>
</reference>
<evidence type="ECO:0000313" key="13">
    <source>
        <dbReference type="Proteomes" id="UP000578252"/>
    </source>
</evidence>
<evidence type="ECO:0000256" key="1">
    <source>
        <dbReference type="ARBA" id="ARBA00010638"/>
    </source>
</evidence>
<evidence type="ECO:0000313" key="11">
    <source>
        <dbReference type="Proteomes" id="UP000255284"/>
    </source>
</evidence>
<comment type="catalytic activity">
    <reaction evidence="5">
        <text>(6S)-5-formyl-5,6,7,8-tetrahydrofolate + ATP = (6R)-5,10-methenyltetrahydrofolate + ADP + phosphate</text>
        <dbReference type="Rhea" id="RHEA:10488"/>
        <dbReference type="ChEBI" id="CHEBI:30616"/>
        <dbReference type="ChEBI" id="CHEBI:43474"/>
        <dbReference type="ChEBI" id="CHEBI:57455"/>
        <dbReference type="ChEBI" id="CHEBI:57457"/>
        <dbReference type="ChEBI" id="CHEBI:456216"/>
        <dbReference type="EC" id="6.3.3.2"/>
    </reaction>
</comment>
<evidence type="ECO:0000256" key="3">
    <source>
        <dbReference type="ARBA" id="ARBA00022840"/>
    </source>
</evidence>
<dbReference type="InterPro" id="IPR024185">
    <property type="entry name" value="FTHF_cligase-like_sf"/>
</dbReference>
<keyword evidence="7" id="KW-0436">Ligase</keyword>
<evidence type="ECO:0000313" key="14">
    <source>
        <dbReference type="Proteomes" id="UP000582487"/>
    </source>
</evidence>
<dbReference type="GO" id="GO:0046872">
    <property type="term" value="F:metal ion binding"/>
    <property type="evidence" value="ECO:0007669"/>
    <property type="project" value="UniProtKB-KW"/>
</dbReference>
<keyword evidence="3 4" id="KW-0067">ATP-binding</keyword>
<dbReference type="Proteomes" id="UP000582487">
    <property type="component" value="Unassembled WGS sequence"/>
</dbReference>
<proteinExistence type="inferred from homology"/>
<sequence>MIATELRLPDLRGQEPEDAKQQLRGIIRISRNRLNPSQIEDAGRSIKARALELAADFQTVACYISVRTEPPTLDLVEELYQQGKNILIPKLGPRLNRDWSYYRGKEDLADLSPNRPKEPSGDALDSSVLAAAEFVFTPALAVDREGNRLGQGGGWYDRALPYVKTGTPVFALLYSNELLDNIVLPTNKYDYPVTGVVTPDFAFELADSSFQTEGILPTQTG</sequence>
<dbReference type="AlphaFoldDB" id="A0A2J9KNW8"/>
<name>A0A2J9KNW8_9ACTO</name>
<comment type="similarity">
    <text evidence="1 5">Belongs to the 5-formyltetrahydrofolate cyclo-ligase family.</text>
</comment>